<evidence type="ECO:0000256" key="3">
    <source>
        <dbReference type="ARBA" id="ARBA00022630"/>
    </source>
</evidence>
<dbReference type="GO" id="GO:0016491">
    <property type="term" value="F:oxidoreductase activity"/>
    <property type="evidence" value="ECO:0007669"/>
    <property type="project" value="UniProtKB-KW"/>
</dbReference>
<dbReference type="Gene3D" id="3.50.50.60">
    <property type="entry name" value="FAD/NAD(P)-binding domain"/>
    <property type="match status" value="1"/>
</dbReference>
<dbReference type="InterPro" id="IPR006076">
    <property type="entry name" value="FAD-dep_OxRdtase"/>
</dbReference>
<proteinExistence type="inferred from homology"/>
<dbReference type="SUPFAM" id="SSF51971">
    <property type="entry name" value="Nucleotide-binding domain"/>
    <property type="match status" value="1"/>
</dbReference>
<dbReference type="PANTHER" id="PTHR13847:SF286">
    <property type="entry name" value="D-AMINO ACID DEHYDROGENASE"/>
    <property type="match status" value="1"/>
</dbReference>
<evidence type="ECO:0000259" key="5">
    <source>
        <dbReference type="Pfam" id="PF01266"/>
    </source>
</evidence>
<evidence type="ECO:0000256" key="1">
    <source>
        <dbReference type="ARBA" id="ARBA00001974"/>
    </source>
</evidence>
<dbReference type="SUPFAM" id="SSF54373">
    <property type="entry name" value="FAD-linked reductases, C-terminal domain"/>
    <property type="match status" value="1"/>
</dbReference>
<accession>A0A0X8FFK9</accession>
<dbReference type="GO" id="GO:0005737">
    <property type="term" value="C:cytoplasm"/>
    <property type="evidence" value="ECO:0007669"/>
    <property type="project" value="TreeGrafter"/>
</dbReference>
<evidence type="ECO:0000256" key="2">
    <source>
        <dbReference type="ARBA" id="ARBA00009410"/>
    </source>
</evidence>
<dbReference type="InterPro" id="IPR036188">
    <property type="entry name" value="FAD/NAD-bd_sf"/>
</dbReference>
<sequence>MKIAIIGGGIVGSVTAFYLSQTDHQVTLYDSGVGQATKAAAGIICPWFSKRRNKPWYRMANAGAHFYPQLIADLQAAGITSKAYQKRTTWLLKKREKMIDELMAIANRRKENAPLIGQIRRLKPSQAQAALEPWTYDQDLIQIDSGAAVIDGDLLCQELLSAAQDKGLTVIPEAVSIDAISSTEVKIQQQSYDRVIIAAGAWLGEILAPYTESVDVRPQKGQLLVYDHINQAEQWPLIMPEGQADIIPHQGQRLFLGATHENDQGFDLTPDLQALEEIMTTAQDLLPAIDFSDYQAIKVGTRAYTSDFAPFYGSLPKYDHIYVASGLGSSGLTTGPIIGHELAAMVTGSGLQLDPSDYPVGDYINF</sequence>
<evidence type="ECO:0000313" key="9">
    <source>
        <dbReference type="Proteomes" id="UP001069145"/>
    </source>
</evidence>
<dbReference type="EMBL" id="JAOTML010000002">
    <property type="protein sequence ID" value="MCY3052779.1"/>
    <property type="molecule type" value="Genomic_DNA"/>
</dbReference>
<dbReference type="Pfam" id="PF01266">
    <property type="entry name" value="DAO"/>
    <property type="match status" value="1"/>
</dbReference>
<comment type="similarity">
    <text evidence="2">Belongs to the DadA oxidoreductase family.</text>
</comment>
<dbReference type="GeneID" id="35766881"/>
<dbReference type="PANTHER" id="PTHR13847">
    <property type="entry name" value="SARCOSINE DEHYDROGENASE-RELATED"/>
    <property type="match status" value="1"/>
</dbReference>
<evidence type="ECO:0000313" key="6">
    <source>
        <dbReference type="EMBL" id="MCY3052779.1"/>
    </source>
</evidence>
<dbReference type="AlphaFoldDB" id="A0A0X8FFK9"/>
<dbReference type="EMBL" id="CP065662">
    <property type="protein sequence ID" value="QPS02004.1"/>
    <property type="molecule type" value="Genomic_DNA"/>
</dbReference>
<dbReference type="KEGG" id="aun:AWM73_07280"/>
<dbReference type="Proteomes" id="UP000594771">
    <property type="component" value="Chromosome"/>
</dbReference>
<evidence type="ECO:0000256" key="4">
    <source>
        <dbReference type="ARBA" id="ARBA00023002"/>
    </source>
</evidence>
<keyword evidence="9" id="KW-1185">Reference proteome</keyword>
<reference evidence="7 8" key="1">
    <citation type="submission" date="2020-12" db="EMBL/GenBank/DDBJ databases">
        <title>FDA dAtabase for Regulatory Grade micrObial Sequences (FDA-ARGOS): Supporting development and validation of Infectious Disease Dx tests.</title>
        <authorList>
            <person name="Sproer C."/>
            <person name="Gronow S."/>
            <person name="Severitt S."/>
            <person name="Schroder I."/>
            <person name="Tallon L."/>
            <person name="Sadzewicz L."/>
            <person name="Zhao X."/>
            <person name="Boylan J."/>
            <person name="Ott S."/>
            <person name="Bowen H."/>
            <person name="Vavikolanu K."/>
            <person name="Mehta A."/>
            <person name="Aluvathingal J."/>
            <person name="Nadendla S."/>
            <person name="Lowell S."/>
            <person name="Myers T."/>
            <person name="Yan Y."/>
            <person name="Sichtig H."/>
        </authorList>
    </citation>
    <scope>NUCLEOTIDE SEQUENCE [LARGE SCALE GENOMIC DNA]</scope>
    <source>
        <strain evidence="7 8">FDAARGOS_911</strain>
    </source>
</reference>
<dbReference type="Proteomes" id="UP001069145">
    <property type="component" value="Unassembled WGS sequence"/>
</dbReference>
<gene>
    <name evidence="7" type="ORF">I6G68_02740</name>
    <name evidence="6" type="ORF">ODY43_02115</name>
</gene>
<reference evidence="6" key="2">
    <citation type="submission" date="2022-09" db="EMBL/GenBank/DDBJ databases">
        <title>Aerococcus urinae taxonomy study.</title>
        <authorList>
            <person name="Christensen J."/>
            <person name="Senneby E."/>
        </authorList>
    </citation>
    <scope>NUCLEOTIDE SEQUENCE</scope>
    <source>
        <strain evidence="6">NLD-066-U95</strain>
    </source>
</reference>
<name>A0A0X8FFK9_9LACT</name>
<evidence type="ECO:0000313" key="7">
    <source>
        <dbReference type="EMBL" id="QPS02004.1"/>
    </source>
</evidence>
<keyword evidence="4" id="KW-0560">Oxidoreductase</keyword>
<dbReference type="Gene3D" id="3.30.9.10">
    <property type="entry name" value="D-Amino Acid Oxidase, subunit A, domain 2"/>
    <property type="match status" value="1"/>
</dbReference>
<organism evidence="7 8">
    <name type="scientific">Aerococcus urinae</name>
    <dbReference type="NCBI Taxonomy" id="1376"/>
    <lineage>
        <taxon>Bacteria</taxon>
        <taxon>Bacillati</taxon>
        <taxon>Bacillota</taxon>
        <taxon>Bacilli</taxon>
        <taxon>Lactobacillales</taxon>
        <taxon>Aerococcaceae</taxon>
        <taxon>Aerococcus</taxon>
    </lineage>
</organism>
<evidence type="ECO:0000313" key="8">
    <source>
        <dbReference type="Proteomes" id="UP000594771"/>
    </source>
</evidence>
<protein>
    <submittedName>
        <fullName evidence="7">FAD-binding oxidoreductase</fullName>
    </submittedName>
</protein>
<keyword evidence="3" id="KW-0285">Flavoprotein</keyword>
<dbReference type="RefSeq" id="WP_060778726.1">
    <property type="nucleotide sequence ID" value="NZ_CAJHLF010000011.1"/>
</dbReference>
<dbReference type="OrthoDB" id="9805337at2"/>
<feature type="domain" description="FAD dependent oxidoreductase" evidence="5">
    <location>
        <begin position="2"/>
        <end position="345"/>
    </location>
</feature>
<comment type="cofactor">
    <cofactor evidence="1">
        <name>FAD</name>
        <dbReference type="ChEBI" id="CHEBI:57692"/>
    </cofactor>
</comment>